<name>A0AA96WNV0_9CYAN</name>
<dbReference type="InterPro" id="IPR051082">
    <property type="entry name" value="Pentapeptide-BTB/POZ_domain"/>
</dbReference>
<protein>
    <submittedName>
        <fullName evidence="2">Pentapeptide repeat-containing protein</fullName>
    </submittedName>
</protein>
<feature type="compositionally biased region" description="Basic and acidic residues" evidence="1">
    <location>
        <begin position="19"/>
        <end position="34"/>
    </location>
</feature>
<proteinExistence type="predicted"/>
<accession>A0AA96WNV0</accession>
<gene>
    <name evidence="2" type="ORF">HJG54_22830</name>
</gene>
<reference evidence="2" key="1">
    <citation type="submission" date="2020-05" db="EMBL/GenBank/DDBJ databases">
        <authorList>
            <person name="Zhu T."/>
            <person name="Keshari N."/>
            <person name="Lu X."/>
        </authorList>
    </citation>
    <scope>NUCLEOTIDE SEQUENCE</scope>
    <source>
        <strain evidence="2">NK1-12</strain>
    </source>
</reference>
<dbReference type="PANTHER" id="PTHR14136:SF17">
    <property type="entry name" value="BTB_POZ DOMAIN-CONTAINING PROTEIN KCTD9"/>
    <property type="match status" value="1"/>
</dbReference>
<feature type="region of interest" description="Disordered" evidence="1">
    <location>
        <begin position="1"/>
        <end position="45"/>
    </location>
</feature>
<dbReference type="InterPro" id="IPR001646">
    <property type="entry name" value="5peptide_repeat"/>
</dbReference>
<dbReference type="EMBL" id="CP053586">
    <property type="protein sequence ID" value="WNZ25406.1"/>
    <property type="molecule type" value="Genomic_DNA"/>
</dbReference>
<sequence length="400" mass="43639">MSYEESPCLDPQPPYVTESNERPFTEPEPRERLGESSVAPAAATEPPKAKVAVFPALPVQAMQQRTHLPQRFWSWIGLKDKTLFDLLQLLGASIAVPVFLALLTYQQAKTADDRQRHEMMSNYFDEMTELMLNKNLGEPEQNSKVQSMARARTLSTLRQLDGERKGQLLKFLYESNLIGQCKLSSKPGQPTACQVSVLDLNGARLNETTFDQPVPLPGINLTAAFLPGAQLPKFDLSRAQLQNATLEGANLTEALLNQAQMVKVQLVNAVLKDANLYKATLNGAFMRKADLSGATLTEAKLDQADLQDANLSNATLTKAILQKAILKNANLNNADLAGANLKEAKLTGADLTSANLENADLSGADLSGAILTETNLKGAKWDNNTEFPTGFDRKGKGMQK</sequence>
<evidence type="ECO:0000256" key="1">
    <source>
        <dbReference type="SAM" id="MobiDB-lite"/>
    </source>
</evidence>
<evidence type="ECO:0000313" key="2">
    <source>
        <dbReference type="EMBL" id="WNZ25406.1"/>
    </source>
</evidence>
<dbReference type="Gene3D" id="2.160.20.80">
    <property type="entry name" value="E3 ubiquitin-protein ligase SopA"/>
    <property type="match status" value="2"/>
</dbReference>
<organism evidence="2">
    <name type="scientific">Leptolyngbya sp. NK1-12</name>
    <dbReference type="NCBI Taxonomy" id="2547451"/>
    <lineage>
        <taxon>Bacteria</taxon>
        <taxon>Bacillati</taxon>
        <taxon>Cyanobacteriota</taxon>
        <taxon>Cyanophyceae</taxon>
        <taxon>Leptolyngbyales</taxon>
        <taxon>Leptolyngbyaceae</taxon>
        <taxon>Leptolyngbya group</taxon>
        <taxon>Leptolyngbya</taxon>
    </lineage>
</organism>
<dbReference type="PANTHER" id="PTHR14136">
    <property type="entry name" value="BTB_POZ DOMAIN-CONTAINING PROTEIN KCTD9"/>
    <property type="match status" value="1"/>
</dbReference>
<dbReference type="SUPFAM" id="SSF141571">
    <property type="entry name" value="Pentapeptide repeat-like"/>
    <property type="match status" value="1"/>
</dbReference>
<dbReference type="Pfam" id="PF00805">
    <property type="entry name" value="Pentapeptide"/>
    <property type="match status" value="3"/>
</dbReference>
<dbReference type="RefSeq" id="WP_316431551.1">
    <property type="nucleotide sequence ID" value="NZ_CP053586.1"/>
</dbReference>
<dbReference type="AlphaFoldDB" id="A0AA96WNV0"/>